<evidence type="ECO:0000313" key="1">
    <source>
        <dbReference type="EMBL" id="GII21040.1"/>
    </source>
</evidence>
<proteinExistence type="predicted"/>
<dbReference type="EMBL" id="BOON01000005">
    <property type="protein sequence ID" value="GII21040.1"/>
    <property type="molecule type" value="Genomic_DNA"/>
</dbReference>
<protein>
    <submittedName>
        <fullName evidence="1">Anti-sigma regulatory factor</fullName>
    </submittedName>
</protein>
<dbReference type="AlphaFoldDB" id="A0A8J3T5T2"/>
<dbReference type="Proteomes" id="UP000599074">
    <property type="component" value="Unassembled WGS sequence"/>
</dbReference>
<comment type="caution">
    <text evidence="1">The sequence shown here is derived from an EMBL/GenBank/DDBJ whole genome shotgun (WGS) entry which is preliminary data.</text>
</comment>
<organism evidence="1 2">
    <name type="scientific">Planosporangium mesophilum</name>
    <dbReference type="NCBI Taxonomy" id="689768"/>
    <lineage>
        <taxon>Bacteria</taxon>
        <taxon>Bacillati</taxon>
        <taxon>Actinomycetota</taxon>
        <taxon>Actinomycetes</taxon>
        <taxon>Micromonosporales</taxon>
        <taxon>Micromonosporaceae</taxon>
        <taxon>Planosporangium</taxon>
    </lineage>
</organism>
<keyword evidence="2" id="KW-1185">Reference proteome</keyword>
<sequence length="141" mass="14946">MTQVVPERSTPDQAADVVLLAVPASGAWLGVLRTATASLASRLSFTLDEIEDLRIAVDEACAILLALASLDAALSCRFTVTQDALTVDATVPIDNPSSVRLPTGESFAWQVLSALADDVAAKVENDLVCIRLTKRRPSQPD</sequence>
<evidence type="ECO:0000313" key="2">
    <source>
        <dbReference type="Proteomes" id="UP000599074"/>
    </source>
</evidence>
<dbReference type="RefSeq" id="WP_203935405.1">
    <property type="nucleotide sequence ID" value="NZ_BOON01000005.1"/>
</dbReference>
<name>A0A8J3T5T2_9ACTN</name>
<gene>
    <name evidence="1" type="ORF">Pme01_06370</name>
</gene>
<reference evidence="1" key="1">
    <citation type="submission" date="2021-01" db="EMBL/GenBank/DDBJ databases">
        <title>Whole genome shotgun sequence of Planosporangium mesophilum NBRC 109066.</title>
        <authorList>
            <person name="Komaki H."/>
            <person name="Tamura T."/>
        </authorList>
    </citation>
    <scope>NUCLEOTIDE SEQUENCE</scope>
    <source>
        <strain evidence="1">NBRC 109066</strain>
    </source>
</reference>
<accession>A0A8J3T5T2</accession>